<dbReference type="PIRSF" id="PIRSF004555">
    <property type="entry name" value="UCP004555"/>
    <property type="match status" value="1"/>
</dbReference>
<organism evidence="5 7">
    <name type="scientific">Candidatus Coxiella mudrowiae</name>
    <dbReference type="NCBI Taxonomy" id="2054173"/>
    <lineage>
        <taxon>Bacteria</taxon>
        <taxon>Pseudomonadati</taxon>
        <taxon>Pseudomonadota</taxon>
        <taxon>Gammaproteobacteria</taxon>
        <taxon>Legionellales</taxon>
        <taxon>Coxiellaceae</taxon>
        <taxon>Coxiella</taxon>
    </lineage>
</organism>
<reference evidence="5 7" key="1">
    <citation type="journal article" date="2015" name="Genome Biol. Evol.">
        <title>Distinctive Genome Reduction Rates Revealed by Genomic Analyses of Two Coxiella-Like Endosymbionts in Ticks.</title>
        <authorList>
            <person name="Gottlieb Y."/>
            <person name="Lalzar I."/>
            <person name="Klasson L."/>
        </authorList>
    </citation>
    <scope>NUCLEOTIDE SEQUENCE [LARGE SCALE GENOMIC DNA]</scope>
    <source>
        <strain evidence="5 7">CRt</strain>
    </source>
</reference>
<evidence type="ECO:0000313" key="6">
    <source>
        <dbReference type="EMBL" id="AKQ33480.1"/>
    </source>
</evidence>
<accession>A0ABN4HPB1</accession>
<keyword evidence="2 3" id="KW-0238">DNA-binding</keyword>
<evidence type="ECO:0000256" key="2">
    <source>
        <dbReference type="ARBA" id="ARBA00023125"/>
    </source>
</evidence>
<evidence type="ECO:0000256" key="4">
    <source>
        <dbReference type="SAM" id="Coils"/>
    </source>
</evidence>
<dbReference type="InterPro" id="IPR004401">
    <property type="entry name" value="YbaB/EbfC"/>
</dbReference>
<evidence type="ECO:0000256" key="3">
    <source>
        <dbReference type="HAMAP-Rule" id="MF_00274"/>
    </source>
</evidence>
<keyword evidence="4" id="KW-0175">Coiled coil</keyword>
<dbReference type="EMBL" id="CP011126">
    <property type="protein sequence ID" value="AKQ33393.1"/>
    <property type="molecule type" value="Genomic_DNA"/>
</dbReference>
<evidence type="ECO:0000256" key="1">
    <source>
        <dbReference type="ARBA" id="ARBA00022490"/>
    </source>
</evidence>
<dbReference type="EMBL" id="CP011126">
    <property type="protein sequence ID" value="AKQ33480.1"/>
    <property type="molecule type" value="Genomic_DNA"/>
</dbReference>
<dbReference type="PANTHER" id="PTHR33449:SF1">
    <property type="entry name" value="NUCLEOID-ASSOCIATED PROTEIN YBAB"/>
    <property type="match status" value="1"/>
</dbReference>
<feature type="coiled-coil region" evidence="4">
    <location>
        <begin position="8"/>
        <end position="35"/>
    </location>
</feature>
<dbReference type="InterPro" id="IPR036894">
    <property type="entry name" value="YbaB-like_sf"/>
</dbReference>
<dbReference type="HAMAP" id="MF_00274">
    <property type="entry name" value="DNA_YbaB_EbfC"/>
    <property type="match status" value="1"/>
</dbReference>
<dbReference type="PANTHER" id="PTHR33449">
    <property type="entry name" value="NUCLEOID-ASSOCIATED PROTEIN YBAB"/>
    <property type="match status" value="1"/>
</dbReference>
<gene>
    <name evidence="5" type="ORF">CleRT_04510</name>
    <name evidence="6" type="ORF">CleRT_05950</name>
</gene>
<dbReference type="NCBIfam" id="TIGR00103">
    <property type="entry name" value="DNA_YbaB_EbfC"/>
    <property type="match status" value="1"/>
</dbReference>
<keyword evidence="1 3" id="KW-0963">Cytoplasm</keyword>
<dbReference type="Gene3D" id="3.30.1310.10">
    <property type="entry name" value="Nucleoid-associated protein YbaB-like domain"/>
    <property type="match status" value="1"/>
</dbReference>
<proteinExistence type="inferred from homology"/>
<comment type="function">
    <text evidence="3">Binds to DNA and alters its conformation. May be involved in regulation of gene expression, nucleoid organization and DNA protection.</text>
</comment>
<name>A0ABN4HPB1_9COXI</name>
<comment type="similarity">
    <text evidence="3">Belongs to the YbaB/EbfC family.</text>
</comment>
<comment type="subunit">
    <text evidence="3">Homodimer.</text>
</comment>
<dbReference type="Pfam" id="PF02575">
    <property type="entry name" value="YbaB_DNA_bd"/>
    <property type="match status" value="1"/>
</dbReference>
<dbReference type="SUPFAM" id="SSF82607">
    <property type="entry name" value="YbaB-like"/>
    <property type="match status" value="1"/>
</dbReference>
<sequence length="112" mass="12306">MIGGKFNLGDLMKNSKKIQEMMQKAQEKLSKIEVTGESGAGMVQVTLTAQHEVINLILSNELLKESKEVIEDLIKAALNHANQKVIKITQEKVMSAASLFGSDFGSKEESEK</sequence>
<comment type="subcellular location">
    <subcellularLocation>
        <location evidence="3">Cytoplasm</location>
        <location evidence="3">Nucleoid</location>
    </subcellularLocation>
</comment>
<evidence type="ECO:0000313" key="5">
    <source>
        <dbReference type="EMBL" id="AKQ33393.1"/>
    </source>
</evidence>
<dbReference type="Proteomes" id="UP000063965">
    <property type="component" value="Chromosome"/>
</dbReference>
<keyword evidence="7" id="KW-1185">Reference proteome</keyword>
<dbReference type="RefSeq" id="WP_048875048.1">
    <property type="nucleotide sequence ID" value="NZ_CP011126.1"/>
</dbReference>
<evidence type="ECO:0000313" key="7">
    <source>
        <dbReference type="Proteomes" id="UP000063965"/>
    </source>
</evidence>
<protein>
    <recommendedName>
        <fullName evidence="3">Nucleoid-associated protein CleRT_04510</fullName>
    </recommendedName>
</protein>